<accession>A0A0X3BIQ6</accession>
<dbReference type="SUPFAM" id="SSF110296">
    <property type="entry name" value="Oligoxyloglucan reducing end-specific cellobiohydrolase"/>
    <property type="match status" value="1"/>
</dbReference>
<protein>
    <submittedName>
        <fullName evidence="2">PKD domain containing protein</fullName>
    </submittedName>
</protein>
<dbReference type="SUPFAM" id="SSF49299">
    <property type="entry name" value="PKD domain"/>
    <property type="match status" value="1"/>
</dbReference>
<dbReference type="Proteomes" id="UP000069850">
    <property type="component" value="Chromosome 1"/>
</dbReference>
<dbReference type="AlphaFoldDB" id="A0A0X3BIQ6"/>
<dbReference type="GO" id="GO:0051285">
    <property type="term" value="C:cell cortex of cell tip"/>
    <property type="evidence" value="ECO:0007669"/>
    <property type="project" value="TreeGrafter"/>
</dbReference>
<dbReference type="EMBL" id="LT158599">
    <property type="protein sequence ID" value="CVK31841.1"/>
    <property type="molecule type" value="Genomic_DNA"/>
</dbReference>
<sequence length="370" mass="39445">MSVCLKNISQILLCTILAALLLIGTASAAAPTAAFSGTPTSGTAPLTVQFTDTSAGSPTGWAWFFGDETYDQAWAQVNACPGWPARGSHTSVALPNGSIVLMGGYDDNFLNDTWLSADDGSTWTEVNASSGWTKRDDHTSVVMPDGSIVLMGGWGDLTCFNDTWLSTDGGGNWTCVNASSGWSGRFGHTSIAVGDSIVLMGGYDDDDNLLNDIWQSTDYGKTWEEVNPSAGWPARRSHTSVAMPDGSIVLMGGCNGTGDDYPYLNDTWRSTDSGEHWELVNASSGWSGRAYHTSVAMPDGSIVLMGGEGDDYSEYLNDIWRSTDGGATWTQLPDARWTGRSCHTSVAMPDGSIVLMGGEGYDYSEYLNDV</sequence>
<dbReference type="GO" id="GO:0061245">
    <property type="term" value="P:establishment or maintenance of bipolar cell polarity"/>
    <property type="evidence" value="ECO:0007669"/>
    <property type="project" value="TreeGrafter"/>
</dbReference>
<proteinExistence type="predicted"/>
<dbReference type="CDD" id="cd15482">
    <property type="entry name" value="Sialidase_non-viral"/>
    <property type="match status" value="1"/>
</dbReference>
<reference evidence="2 3" key="1">
    <citation type="submission" date="2016-01" db="EMBL/GenBank/DDBJ databases">
        <authorList>
            <person name="Manzoor S."/>
        </authorList>
    </citation>
    <scope>NUCLEOTIDE SEQUENCE [LARGE SCALE GENOMIC DNA]</scope>
    <source>
        <strain evidence="2">Methanoculleus sp MAB1</strain>
    </source>
</reference>
<dbReference type="PANTHER" id="PTHR23244">
    <property type="entry name" value="KELCH REPEAT DOMAIN"/>
    <property type="match status" value="1"/>
</dbReference>
<feature type="domain" description="PKD" evidence="1">
    <location>
        <begin position="31"/>
        <end position="90"/>
    </location>
</feature>
<dbReference type="InterPro" id="IPR015915">
    <property type="entry name" value="Kelch-typ_b-propeller"/>
</dbReference>
<evidence type="ECO:0000259" key="1">
    <source>
        <dbReference type="PROSITE" id="PS50093"/>
    </source>
</evidence>
<dbReference type="Pfam" id="PF24681">
    <property type="entry name" value="Kelch_KLHDC2_KLHL20_DRC7"/>
    <property type="match status" value="1"/>
</dbReference>
<evidence type="ECO:0000313" key="3">
    <source>
        <dbReference type="Proteomes" id="UP000069850"/>
    </source>
</evidence>
<name>A0A0X3BIQ6_9EURY</name>
<evidence type="ECO:0000313" key="2">
    <source>
        <dbReference type="EMBL" id="CVK31841.1"/>
    </source>
</evidence>
<dbReference type="InterPro" id="IPR000601">
    <property type="entry name" value="PKD_dom"/>
</dbReference>
<dbReference type="InterPro" id="IPR035986">
    <property type="entry name" value="PKD_dom_sf"/>
</dbReference>
<organism evidence="2 3">
    <name type="scientific">Methanoculleus bourgensis</name>
    <dbReference type="NCBI Taxonomy" id="83986"/>
    <lineage>
        <taxon>Archaea</taxon>
        <taxon>Methanobacteriati</taxon>
        <taxon>Methanobacteriota</taxon>
        <taxon>Stenosarchaea group</taxon>
        <taxon>Methanomicrobia</taxon>
        <taxon>Methanomicrobiales</taxon>
        <taxon>Methanomicrobiaceae</taxon>
        <taxon>Methanoculleus</taxon>
    </lineage>
</organism>
<dbReference type="PROSITE" id="PS50093">
    <property type="entry name" value="PKD"/>
    <property type="match status" value="1"/>
</dbReference>
<dbReference type="KEGG" id="mema:MMAB1_0624"/>
<dbReference type="PANTHER" id="PTHR23244:SF470">
    <property type="entry name" value="GALACTOSE OXIDASE"/>
    <property type="match status" value="1"/>
</dbReference>
<gene>
    <name evidence="2" type="ORF">MMAB1_0624</name>
</gene>
<dbReference type="Gene3D" id="2.120.10.80">
    <property type="entry name" value="Kelch-type beta propeller"/>
    <property type="match status" value="2"/>
</dbReference>